<organism evidence="2 3">
    <name type="scientific">Methanosarcina siciliae C2J</name>
    <dbReference type="NCBI Taxonomy" id="1434118"/>
    <lineage>
        <taxon>Archaea</taxon>
        <taxon>Methanobacteriati</taxon>
        <taxon>Methanobacteriota</taxon>
        <taxon>Stenosarchaea group</taxon>
        <taxon>Methanomicrobia</taxon>
        <taxon>Methanosarcinales</taxon>
        <taxon>Methanosarcinaceae</taxon>
        <taxon>Methanosarcina</taxon>
    </lineage>
</organism>
<protein>
    <submittedName>
        <fullName evidence="2">Uncharacterized protein</fullName>
    </submittedName>
</protein>
<dbReference type="HOGENOM" id="CLU_2695838_0_0_2"/>
<evidence type="ECO:0000313" key="2">
    <source>
        <dbReference type="EMBL" id="AKB36568.1"/>
    </source>
</evidence>
<dbReference type="EMBL" id="CP009508">
    <property type="protein sequence ID" value="AKB36568.1"/>
    <property type="molecule type" value="Genomic_DNA"/>
</dbReference>
<name>A0A0E3PN31_9EURY</name>
<dbReference type="PATRIC" id="fig|1434118.4.peg.2519"/>
<proteinExistence type="predicted"/>
<feature type="compositionally biased region" description="Basic and acidic residues" evidence="1">
    <location>
        <begin position="1"/>
        <end position="13"/>
    </location>
</feature>
<gene>
    <name evidence="2" type="ORF">MSSAC_1978</name>
</gene>
<feature type="region of interest" description="Disordered" evidence="1">
    <location>
        <begin position="1"/>
        <end position="34"/>
    </location>
</feature>
<dbReference type="Proteomes" id="UP000033123">
    <property type="component" value="Chromosome"/>
</dbReference>
<sequence length="73" mass="8581">MDRKSLDRIRTDPDSCTLPPDSSHYKTVEDDLEKDENNPFPGYFALFQAIHIKLTGQYLSENFQNKNLMMDRK</sequence>
<dbReference type="AlphaFoldDB" id="A0A0E3PN31"/>
<evidence type="ECO:0000313" key="3">
    <source>
        <dbReference type="Proteomes" id="UP000033123"/>
    </source>
</evidence>
<reference evidence="2 3" key="1">
    <citation type="submission" date="2014-07" db="EMBL/GenBank/DDBJ databases">
        <title>Methanogenic archaea and the global carbon cycle.</title>
        <authorList>
            <person name="Henriksen J.R."/>
            <person name="Luke J."/>
            <person name="Reinhart S."/>
            <person name="Benedict M.N."/>
            <person name="Youngblut N.D."/>
            <person name="Metcalf M.E."/>
            <person name="Whitaker R.J."/>
            <person name="Metcalf W.W."/>
        </authorList>
    </citation>
    <scope>NUCLEOTIDE SEQUENCE [LARGE SCALE GENOMIC DNA]</scope>
    <source>
        <strain evidence="2 3">C2J</strain>
    </source>
</reference>
<dbReference type="KEGG" id="msj:MSSAC_1978"/>
<dbReference type="RefSeq" id="WP_148705541.1">
    <property type="nucleotide sequence ID" value="NZ_CP009508.1"/>
</dbReference>
<accession>A0A0E3PN31</accession>
<dbReference type="GeneID" id="41606394"/>
<evidence type="ECO:0000256" key="1">
    <source>
        <dbReference type="SAM" id="MobiDB-lite"/>
    </source>
</evidence>